<feature type="region of interest" description="Disordered" evidence="1">
    <location>
        <begin position="1"/>
        <end position="37"/>
    </location>
</feature>
<organism evidence="2 3">
    <name type="scientific">Austropuccinia psidii MF-1</name>
    <dbReference type="NCBI Taxonomy" id="1389203"/>
    <lineage>
        <taxon>Eukaryota</taxon>
        <taxon>Fungi</taxon>
        <taxon>Dikarya</taxon>
        <taxon>Basidiomycota</taxon>
        <taxon>Pucciniomycotina</taxon>
        <taxon>Pucciniomycetes</taxon>
        <taxon>Pucciniales</taxon>
        <taxon>Sphaerophragmiaceae</taxon>
        <taxon>Austropuccinia</taxon>
    </lineage>
</organism>
<name>A0A9Q3L315_9BASI</name>
<protein>
    <submittedName>
        <fullName evidence="2">Uncharacterized protein</fullName>
    </submittedName>
</protein>
<proteinExistence type="predicted"/>
<comment type="caution">
    <text evidence="2">The sequence shown here is derived from an EMBL/GenBank/DDBJ whole genome shotgun (WGS) entry which is preliminary data.</text>
</comment>
<dbReference type="EMBL" id="AVOT02140318">
    <property type="protein sequence ID" value="MBW0590861.1"/>
    <property type="molecule type" value="Genomic_DNA"/>
</dbReference>
<evidence type="ECO:0000256" key="1">
    <source>
        <dbReference type="SAM" id="MobiDB-lite"/>
    </source>
</evidence>
<evidence type="ECO:0000313" key="2">
    <source>
        <dbReference type="EMBL" id="MBW0590861.1"/>
    </source>
</evidence>
<sequence>MTPALEKEGPVASTSSRNVQTQAQRTQEPSWKGKRQSQFTKTLPTRAHDPQIGTFSNGQCFQYGPKSYGIHRKIEGKDEQDFSTQMIDEIKFVKSSIDVEIGKFDAKLN</sequence>
<accession>A0A9Q3L315</accession>
<reference evidence="2" key="1">
    <citation type="submission" date="2021-03" db="EMBL/GenBank/DDBJ databases">
        <title>Draft genome sequence of rust myrtle Austropuccinia psidii MF-1, a brazilian biotype.</title>
        <authorList>
            <person name="Quecine M.C."/>
            <person name="Pachon D.M.R."/>
            <person name="Bonatelli M.L."/>
            <person name="Correr F.H."/>
            <person name="Franceschini L.M."/>
            <person name="Leite T.F."/>
            <person name="Margarido G.R.A."/>
            <person name="Almeida C.A."/>
            <person name="Ferrarezi J.A."/>
            <person name="Labate C.A."/>
        </authorList>
    </citation>
    <scope>NUCLEOTIDE SEQUENCE</scope>
    <source>
        <strain evidence="2">MF-1</strain>
    </source>
</reference>
<dbReference type="Proteomes" id="UP000765509">
    <property type="component" value="Unassembled WGS sequence"/>
</dbReference>
<gene>
    <name evidence="2" type="ORF">O181_130576</name>
</gene>
<dbReference type="AlphaFoldDB" id="A0A9Q3L315"/>
<evidence type="ECO:0000313" key="3">
    <source>
        <dbReference type="Proteomes" id="UP000765509"/>
    </source>
</evidence>
<feature type="compositionally biased region" description="Polar residues" evidence="1">
    <location>
        <begin position="12"/>
        <end position="29"/>
    </location>
</feature>
<keyword evidence="3" id="KW-1185">Reference proteome</keyword>